<feature type="signal peptide" evidence="4">
    <location>
        <begin position="1"/>
        <end position="17"/>
    </location>
</feature>
<dbReference type="Pfam" id="PF18399">
    <property type="entry name" value="CLIP_SPH_Scar"/>
    <property type="match status" value="1"/>
</dbReference>
<feature type="region of interest" description="Disordered" evidence="3">
    <location>
        <begin position="784"/>
        <end position="983"/>
    </location>
</feature>
<dbReference type="InterPro" id="IPR051487">
    <property type="entry name" value="Ser/Thr_Proteases_Immune/Dev"/>
</dbReference>
<feature type="compositionally biased region" description="Low complexity" evidence="3">
    <location>
        <begin position="816"/>
        <end position="855"/>
    </location>
</feature>
<dbReference type="Pfam" id="PF18322">
    <property type="entry name" value="CLIP_1"/>
    <property type="match status" value="1"/>
</dbReference>
<evidence type="ECO:0000313" key="6">
    <source>
        <dbReference type="EMBL" id="KAG8038115.1"/>
    </source>
</evidence>
<feature type="compositionally biased region" description="Polar residues" evidence="3">
    <location>
        <begin position="949"/>
        <end position="971"/>
    </location>
</feature>
<gene>
    <name evidence="6" type="ORF">G9C98_006440</name>
</gene>
<dbReference type="InterPro" id="IPR001254">
    <property type="entry name" value="Trypsin_dom"/>
</dbReference>
<feature type="region of interest" description="Disordered" evidence="3">
    <location>
        <begin position="91"/>
        <end position="121"/>
    </location>
</feature>
<dbReference type="PANTHER" id="PTHR24256">
    <property type="entry name" value="TRYPTASE-RELATED"/>
    <property type="match status" value="1"/>
</dbReference>
<dbReference type="PROSITE" id="PS50240">
    <property type="entry name" value="TRYPSIN_DOM"/>
    <property type="match status" value="1"/>
</dbReference>
<evidence type="ECO:0000313" key="7">
    <source>
        <dbReference type="Proteomes" id="UP000729913"/>
    </source>
</evidence>
<feature type="region of interest" description="Disordered" evidence="3">
    <location>
        <begin position="439"/>
        <end position="473"/>
    </location>
</feature>
<dbReference type="OrthoDB" id="10064156at2759"/>
<feature type="compositionally biased region" description="Low complexity" evidence="3">
    <location>
        <begin position="322"/>
        <end position="331"/>
    </location>
</feature>
<evidence type="ECO:0000256" key="1">
    <source>
        <dbReference type="ARBA" id="ARBA00023157"/>
    </source>
</evidence>
<dbReference type="Proteomes" id="UP000729913">
    <property type="component" value="Unassembled WGS sequence"/>
</dbReference>
<evidence type="ECO:0000256" key="3">
    <source>
        <dbReference type="SAM" id="MobiDB-lite"/>
    </source>
</evidence>
<sequence>MKRRMFLLCLALVSVTASPYSKISDDGYGQRLQKNSFGQASASSSASASAGASSNAYVGSSSNANAFSSANSFSQGYEQQNADQFQFLDQQTEEKSGHGAGNSEKWWMGPNSPFEGHGSSAHANAHAHVNANANTHAQAGASANAHFKANPFLNGNSQVSAYAHAAAGHVPSHDIQLPHVSTASKNNVFLDQQSSNGFEVTCSGEGQICVPHHLCNNGRVSSNVQGLSQVRSDNQKCDISREVCCTMSRNYDQVSAGSDGLQSINVNENSNAGSDGFTGGLFDQKYQKPVKPINGDAINGYLPPDPSPNPNDPIPDYTKFSTTPKPTTRVTPRPPAPPVERKPEPVPTHVQLGCAAALVCVKEEFCGMDGMMNPSPLALTEEQLIRRVPLSDCKNPNNGEIGKCCRDPNYVDPWPTGNLPANYSGGFDDQGFPLNDPRQIPTSPIGVKRPAPSSPVKGRTPTKNVQAPAPNAIPQNINQQPIIRPNVPNYPTYPKPFNKNNFVESPSNANPVVVQPRPAGSCGVKNSVQRPSNLKEEEVGFGEIPWEAMILYTPEKKLLCSGAFVAPNAVLTAARCFDGYQAHDIAVKAGEWKLGYELKHEEPLPFEIVKVKAIVTHPGYLPGSAAHDVAFLYLEHDIHLDQHVGPICLQEDVQQSYVRPGAKCISTGWGKHILQVHLAGAIMHSIEVDAIEENQCRQRVSNAENQIELDDSLVCVKAHQQRNNMCQVDIGGPLACEREDGTYELVGVYNQDTGCLPTNQVATFGLIDVPWVKYMLEKPVPAEPQVKPYTPSQPQQSYEQPQKPEPYAPQQPQQLYEPQKPYEQSQQPQQPYEQPKPYSPSQPQQSYEQPQTPESYGPEIPQQSYEQPKPYTPQQPERSYEQPPNPEPYAPQQPEQSYEQPQNPEPYAPAQQSEQYPRPQQPKPYKPAQLPFVPAQEPRPFAPSGYQHPKQSQPYNYGSNTNQQCDCQKSNLPPYDNQYLPPN</sequence>
<name>A0A8J5UUY5_9HYME</name>
<feature type="compositionally biased region" description="Low complexity" evidence="3">
    <location>
        <begin position="892"/>
        <end position="902"/>
    </location>
</feature>
<keyword evidence="7" id="KW-1185">Reference proteome</keyword>
<comment type="caution">
    <text evidence="6">The sequence shown here is derived from an EMBL/GenBank/DDBJ whole genome shotgun (WGS) entry which is preliminary data.</text>
</comment>
<proteinExistence type="inferred from homology"/>
<dbReference type="GO" id="GO:0004252">
    <property type="term" value="F:serine-type endopeptidase activity"/>
    <property type="evidence" value="ECO:0007669"/>
    <property type="project" value="InterPro"/>
</dbReference>
<accession>A0A8J5UUY5</accession>
<feature type="compositionally biased region" description="Pro residues" evidence="3">
    <location>
        <begin position="303"/>
        <end position="313"/>
    </location>
</feature>
<feature type="compositionally biased region" description="Polar residues" evidence="3">
    <location>
        <begin position="861"/>
        <end position="877"/>
    </location>
</feature>
<feature type="region of interest" description="Disordered" evidence="3">
    <location>
        <begin position="293"/>
        <end position="346"/>
    </location>
</feature>
<comment type="similarity">
    <text evidence="2">Belongs to the peptidase S1 family. CLIP subfamily.</text>
</comment>
<dbReference type="GO" id="GO:0006508">
    <property type="term" value="P:proteolysis"/>
    <property type="evidence" value="ECO:0007669"/>
    <property type="project" value="InterPro"/>
</dbReference>
<feature type="domain" description="Peptidase S1" evidence="5">
    <location>
        <begin position="524"/>
        <end position="777"/>
    </location>
</feature>
<evidence type="ECO:0000256" key="2">
    <source>
        <dbReference type="ARBA" id="ARBA00024195"/>
    </source>
</evidence>
<keyword evidence="4" id="KW-0732">Signal</keyword>
<feature type="chain" id="PRO_5035200642" description="Peptidase S1 domain-containing protein" evidence="4">
    <location>
        <begin position="18"/>
        <end position="983"/>
    </location>
</feature>
<evidence type="ECO:0000256" key="4">
    <source>
        <dbReference type="SAM" id="SignalP"/>
    </source>
</evidence>
<feature type="compositionally biased region" description="Low complexity" evidence="3">
    <location>
        <begin position="787"/>
        <end position="801"/>
    </location>
</feature>
<evidence type="ECO:0000259" key="5">
    <source>
        <dbReference type="PROSITE" id="PS50240"/>
    </source>
</evidence>
<protein>
    <recommendedName>
        <fullName evidence="5">Peptidase S1 domain-containing protein</fullName>
    </recommendedName>
</protein>
<dbReference type="SMART" id="SM00020">
    <property type="entry name" value="Tryp_SPc"/>
    <property type="match status" value="1"/>
</dbReference>
<reference evidence="6" key="1">
    <citation type="submission" date="2020-03" db="EMBL/GenBank/DDBJ databases">
        <authorList>
            <person name="Chebbi M.A."/>
            <person name="Drezen J.M."/>
        </authorList>
    </citation>
    <scope>NUCLEOTIDE SEQUENCE</scope>
    <source>
        <tissue evidence="6">Whole body</tissue>
    </source>
</reference>
<dbReference type="AlphaFoldDB" id="A0A8J5UUY5"/>
<dbReference type="InterPro" id="IPR040973">
    <property type="entry name" value="CLIP_SPH_Scar"/>
</dbReference>
<feature type="compositionally biased region" description="Low complexity" evidence="3">
    <location>
        <begin position="464"/>
        <end position="473"/>
    </location>
</feature>
<dbReference type="InterPro" id="IPR041515">
    <property type="entry name" value="PPAF-2-like_Clip"/>
</dbReference>
<keyword evidence="1" id="KW-1015">Disulfide bond</keyword>
<reference evidence="6" key="2">
    <citation type="submission" date="2021-04" db="EMBL/GenBank/DDBJ databases">
        <title>Genome-wide patterns of bracovirus chromosomal integration into multiple host tissues during parasitism.</title>
        <authorList>
            <person name="Chebbi M.A.C."/>
        </authorList>
    </citation>
    <scope>NUCLEOTIDE SEQUENCE</scope>
    <source>
        <tissue evidence="6">Whole body</tissue>
    </source>
</reference>
<organism evidence="6 7">
    <name type="scientific">Cotesia typhae</name>
    <dbReference type="NCBI Taxonomy" id="2053667"/>
    <lineage>
        <taxon>Eukaryota</taxon>
        <taxon>Metazoa</taxon>
        <taxon>Ecdysozoa</taxon>
        <taxon>Arthropoda</taxon>
        <taxon>Hexapoda</taxon>
        <taxon>Insecta</taxon>
        <taxon>Pterygota</taxon>
        <taxon>Neoptera</taxon>
        <taxon>Endopterygota</taxon>
        <taxon>Hymenoptera</taxon>
        <taxon>Apocrita</taxon>
        <taxon>Ichneumonoidea</taxon>
        <taxon>Braconidae</taxon>
        <taxon>Microgastrinae</taxon>
        <taxon>Cotesia</taxon>
    </lineage>
</organism>
<dbReference type="Pfam" id="PF00089">
    <property type="entry name" value="Trypsin"/>
    <property type="match status" value="1"/>
</dbReference>
<dbReference type="EMBL" id="JAAOIC020000044">
    <property type="protein sequence ID" value="KAG8038115.1"/>
    <property type="molecule type" value="Genomic_DNA"/>
</dbReference>
<dbReference type="CDD" id="cd00190">
    <property type="entry name" value="Tryp_SPc"/>
    <property type="match status" value="1"/>
</dbReference>